<name>A0A318RHV5_WILLI</name>
<feature type="chain" id="PRO_5038578150" description="Subtilisin inhibitor-like" evidence="1">
    <location>
        <begin position="19"/>
        <end position="141"/>
    </location>
</feature>
<feature type="signal peptide" evidence="1">
    <location>
        <begin position="1"/>
        <end position="18"/>
    </location>
</feature>
<keyword evidence="3" id="KW-1185">Reference proteome</keyword>
<proteinExistence type="predicted"/>
<evidence type="ECO:0008006" key="4">
    <source>
        <dbReference type="Google" id="ProtNLM"/>
    </source>
</evidence>
<dbReference type="EMBL" id="QJSP01000010">
    <property type="protein sequence ID" value="PYE15556.1"/>
    <property type="molecule type" value="Genomic_DNA"/>
</dbReference>
<dbReference type="Proteomes" id="UP000247591">
    <property type="component" value="Unassembled WGS sequence"/>
</dbReference>
<evidence type="ECO:0000313" key="2">
    <source>
        <dbReference type="EMBL" id="PYE15556.1"/>
    </source>
</evidence>
<comment type="caution">
    <text evidence="2">The sequence shown here is derived from an EMBL/GenBank/DDBJ whole genome shotgun (WGS) entry which is preliminary data.</text>
</comment>
<dbReference type="RefSeq" id="WP_110470869.1">
    <property type="nucleotide sequence ID" value="NZ_QJSP01000010.1"/>
</dbReference>
<gene>
    <name evidence="2" type="ORF">DFR67_110220</name>
</gene>
<accession>A0A318RHV5</accession>
<dbReference type="OrthoDB" id="4578473at2"/>
<keyword evidence="1" id="KW-0732">Signal</keyword>
<protein>
    <recommendedName>
        <fullName evidence="4">Subtilisin inhibitor-like</fullName>
    </recommendedName>
</protein>
<dbReference type="PROSITE" id="PS51257">
    <property type="entry name" value="PROKAR_LIPOPROTEIN"/>
    <property type="match status" value="1"/>
</dbReference>
<sequence>MKPLLKMLVVAAAIPLLGACGDAGQPMAFGGSSDDVAVTTPEGLAQQYAGELEFDKAICQNTGARGDCLIKRDTVLHAIRSSAQTLEPSLLRSELLESIDGWDIAYDEWKAAGCTNTSIEPECWTLPLDGQWTEVRSQLGF</sequence>
<reference evidence="2 3" key="1">
    <citation type="submission" date="2018-06" db="EMBL/GenBank/DDBJ databases">
        <title>Genomic Encyclopedia of Type Strains, Phase IV (KMG-IV): sequencing the most valuable type-strain genomes for metagenomic binning, comparative biology and taxonomic classification.</title>
        <authorList>
            <person name="Goeker M."/>
        </authorList>
    </citation>
    <scope>NUCLEOTIDE SEQUENCE [LARGE SCALE GENOMIC DNA]</scope>
    <source>
        <strain evidence="2 3">DSM 45521</strain>
    </source>
</reference>
<organism evidence="2 3">
    <name type="scientific">Williamsia limnetica</name>
    <dbReference type="NCBI Taxonomy" id="882452"/>
    <lineage>
        <taxon>Bacteria</taxon>
        <taxon>Bacillati</taxon>
        <taxon>Actinomycetota</taxon>
        <taxon>Actinomycetes</taxon>
        <taxon>Mycobacteriales</taxon>
        <taxon>Nocardiaceae</taxon>
        <taxon>Williamsia</taxon>
    </lineage>
</organism>
<evidence type="ECO:0000313" key="3">
    <source>
        <dbReference type="Proteomes" id="UP000247591"/>
    </source>
</evidence>
<dbReference type="AlphaFoldDB" id="A0A318RHV5"/>
<evidence type="ECO:0000256" key="1">
    <source>
        <dbReference type="SAM" id="SignalP"/>
    </source>
</evidence>